<sequence>MKGTFRRVSISSYKNKKRETNSSTVRQPLLSQKPLTDKDETNRSEEVMESGSSHQISPCKKFQQHHGIPAVPMAKRSANEVLIRPVVYVDCEFDASIELPFGEDSIAANIRDIRRREKEREASARYLQWCLYASLALLLLVAAWYIVSAVQIDLGLSLQVARSDSVPKLTRTAFLDEVNKIRNSVP</sequence>
<feature type="region of interest" description="Disordered" evidence="1">
    <location>
        <begin position="1"/>
        <end position="57"/>
    </location>
</feature>
<comment type="caution">
    <text evidence="3">The sequence shown here is derived from an EMBL/GenBank/DDBJ whole genome shotgun (WGS) entry which is preliminary data.</text>
</comment>
<feature type="compositionally biased region" description="Basic and acidic residues" evidence="1">
    <location>
        <begin position="35"/>
        <end position="46"/>
    </location>
</feature>
<evidence type="ECO:0000313" key="3">
    <source>
        <dbReference type="EMBL" id="CAB9527395.1"/>
    </source>
</evidence>
<feature type="transmembrane region" description="Helical" evidence="2">
    <location>
        <begin position="126"/>
        <end position="147"/>
    </location>
</feature>
<keyword evidence="4" id="KW-1185">Reference proteome</keyword>
<evidence type="ECO:0000256" key="1">
    <source>
        <dbReference type="SAM" id="MobiDB-lite"/>
    </source>
</evidence>
<protein>
    <submittedName>
        <fullName evidence="3">Uncharacterized protein</fullName>
    </submittedName>
</protein>
<dbReference type="EMBL" id="CAICTM010001986">
    <property type="protein sequence ID" value="CAB9527395.1"/>
    <property type="molecule type" value="Genomic_DNA"/>
</dbReference>
<keyword evidence="2" id="KW-1133">Transmembrane helix</keyword>
<dbReference type="Proteomes" id="UP001153069">
    <property type="component" value="Unassembled WGS sequence"/>
</dbReference>
<evidence type="ECO:0000256" key="2">
    <source>
        <dbReference type="SAM" id="Phobius"/>
    </source>
</evidence>
<name>A0A9N8HWJ9_9STRA</name>
<keyword evidence="2" id="KW-0812">Transmembrane</keyword>
<proteinExistence type="predicted"/>
<accession>A0A9N8HWJ9</accession>
<organism evidence="3 4">
    <name type="scientific">Seminavis robusta</name>
    <dbReference type="NCBI Taxonomy" id="568900"/>
    <lineage>
        <taxon>Eukaryota</taxon>
        <taxon>Sar</taxon>
        <taxon>Stramenopiles</taxon>
        <taxon>Ochrophyta</taxon>
        <taxon>Bacillariophyta</taxon>
        <taxon>Bacillariophyceae</taxon>
        <taxon>Bacillariophycidae</taxon>
        <taxon>Naviculales</taxon>
        <taxon>Naviculaceae</taxon>
        <taxon>Seminavis</taxon>
    </lineage>
</organism>
<gene>
    <name evidence="3" type="ORF">SEMRO_1988_G309650.1</name>
</gene>
<reference evidence="3" key="1">
    <citation type="submission" date="2020-06" db="EMBL/GenBank/DDBJ databases">
        <authorList>
            <consortium name="Plant Systems Biology data submission"/>
        </authorList>
    </citation>
    <scope>NUCLEOTIDE SEQUENCE</scope>
    <source>
        <strain evidence="3">D6</strain>
    </source>
</reference>
<feature type="compositionally biased region" description="Polar residues" evidence="1">
    <location>
        <begin position="21"/>
        <end position="34"/>
    </location>
</feature>
<keyword evidence="2" id="KW-0472">Membrane</keyword>
<dbReference type="AlphaFoldDB" id="A0A9N8HWJ9"/>
<evidence type="ECO:0000313" key="4">
    <source>
        <dbReference type="Proteomes" id="UP001153069"/>
    </source>
</evidence>